<sequence>MEHPVVAVVDLETTGLDPGRDAIIQVAVIRREQGAVRRFASLVRPPAGVPEVVLRLTGLNPDALAAAPPWPVVQPQVAALLEGAVLAGHQAGFDRAFLGETVPAGSPVLDTLLWSRIAWPGLASYRLENLVEARGLTVEPWPGLPRADYHDARTDAAAAWALVEDLAQDLAGLPVDVRQDLERLLPEEWGVWQALAGDAPRSAARSPLRAPWREEAGGSEPEAYDGPLPGAGWWLGAEGPLAASWPGYEPRPAQAALARAVEAAWEQDRLLVAEAGTGTGKSLGYLVPAALAGLGRGERVLVTTHTVALQDQLWQKDLPAVTGRLPVRTALLKGRGRYLCLWKAEEAWGRAAGQELALSLPERQAWAQLLVFMARAEAGDADELHAVNGEVRRLWPALQADREACAGPRCPFSGPCFMRRAYRQAQAAHVVVTNHALFLAHAALGEGGLPPYRRLVVDEAHHLEDAAAQAFGFRLDLAELDRVLGTRLAVRRGAQVAEVAAGLENLRGRARAVREEAGRLGARLAAAAPAGEGPRPVRVDAARWTAWEADGTAAAVGSLAASLQALAGAAGDVLEVARGLFGEGVREDPAWLAVLSWQRDLAAAAQGLGEWGRPHPAWVSWWTPVGEAGAVLERRPLVVAGLLRRLIWDRVRSAVLTSATLRAPRGRTEAEAFAFITRVLGLPPERLDTLAIPTPFDVPRQALLGVVEDFPGVDEPGYLDRAAGFLETVVPPLGGRTLVLATSHRTVRALAGLLRPRLEARGLRVLAQGLDGPPGRLVRAFRQGGGSILMGASSFWEGVDVPGPALALVVILRLPFASPGDPLREARDERLRQEGRSPFRERALPEAVIRFQQGFGRLLRTPADRGAVVVLDGRLGPAATRYSREFLRALPGPRLVSGPESEVVAALRAFWAQGGD</sequence>
<evidence type="ECO:0000256" key="1">
    <source>
        <dbReference type="ARBA" id="ARBA00022741"/>
    </source>
</evidence>
<keyword evidence="3" id="KW-0067">ATP-binding</keyword>
<dbReference type="PROSITE" id="PS51193">
    <property type="entry name" value="HELICASE_ATP_BIND_2"/>
    <property type="match status" value="1"/>
</dbReference>
<reference evidence="7 8" key="1">
    <citation type="submission" date="2020-02" db="EMBL/GenBank/DDBJ databases">
        <authorList>
            <person name="Hogendoorn C."/>
        </authorList>
    </citation>
    <scope>NUCLEOTIDE SEQUENCE [LARGE SCALE GENOMIC DNA]</scope>
    <source>
        <strain evidence="7">R501</strain>
    </source>
</reference>
<gene>
    <name evidence="7" type="ORF">R50_1234</name>
</gene>
<keyword evidence="8" id="KW-1185">Reference proteome</keyword>
<keyword evidence="2" id="KW-0378">Hydrolase</keyword>
<dbReference type="SMART" id="SM00487">
    <property type="entry name" value="DEXDc"/>
    <property type="match status" value="1"/>
</dbReference>
<dbReference type="InterPro" id="IPR045028">
    <property type="entry name" value="DinG/Rad3-like"/>
</dbReference>
<evidence type="ECO:0000259" key="6">
    <source>
        <dbReference type="PROSITE" id="PS51193"/>
    </source>
</evidence>
<dbReference type="InterPro" id="IPR014001">
    <property type="entry name" value="Helicase_ATP-bd"/>
</dbReference>
<dbReference type="InterPro" id="IPR027417">
    <property type="entry name" value="P-loop_NTPase"/>
</dbReference>
<dbReference type="PANTHER" id="PTHR11472:SF34">
    <property type="entry name" value="REGULATOR OF TELOMERE ELONGATION HELICASE 1"/>
    <property type="match status" value="1"/>
</dbReference>
<dbReference type="GO" id="GO:0016818">
    <property type="term" value="F:hydrolase activity, acting on acid anhydrides, in phosphorus-containing anhydrides"/>
    <property type="evidence" value="ECO:0007669"/>
    <property type="project" value="InterPro"/>
</dbReference>
<dbReference type="SMART" id="SM00479">
    <property type="entry name" value="EXOIII"/>
    <property type="match status" value="1"/>
</dbReference>
<dbReference type="GO" id="GO:0003678">
    <property type="term" value="F:DNA helicase activity"/>
    <property type="evidence" value="ECO:0007669"/>
    <property type="project" value="TreeGrafter"/>
</dbReference>
<dbReference type="KEGG" id="hfv:R50_1234"/>
<dbReference type="GO" id="GO:0004527">
    <property type="term" value="F:exonuclease activity"/>
    <property type="evidence" value="ECO:0007669"/>
    <property type="project" value="UniProtKB-ARBA"/>
</dbReference>
<proteinExistence type="inferred from homology"/>
<dbReference type="InterPro" id="IPR036397">
    <property type="entry name" value="RNaseH_sf"/>
</dbReference>
<dbReference type="Pfam" id="PF00929">
    <property type="entry name" value="RNase_T"/>
    <property type="match status" value="1"/>
</dbReference>
<dbReference type="GO" id="GO:0005524">
    <property type="term" value="F:ATP binding"/>
    <property type="evidence" value="ECO:0007669"/>
    <property type="project" value="UniProtKB-KW"/>
</dbReference>
<keyword evidence="1" id="KW-0547">Nucleotide-binding</keyword>
<evidence type="ECO:0000256" key="2">
    <source>
        <dbReference type="ARBA" id="ARBA00022801"/>
    </source>
</evidence>
<dbReference type="EMBL" id="LR778114">
    <property type="protein sequence ID" value="CAB1128740.1"/>
    <property type="molecule type" value="Genomic_DNA"/>
</dbReference>
<dbReference type="InterPro" id="IPR013520">
    <property type="entry name" value="Ribonucl_H"/>
</dbReference>
<name>A0A6F8ZG35_9FIRM</name>
<evidence type="ECO:0000256" key="4">
    <source>
        <dbReference type="ARBA" id="ARBA00038058"/>
    </source>
</evidence>
<dbReference type="AlphaFoldDB" id="A0A6F8ZG35"/>
<dbReference type="Gene3D" id="3.40.50.300">
    <property type="entry name" value="P-loop containing nucleotide triphosphate hydrolases"/>
    <property type="match status" value="2"/>
</dbReference>
<feature type="region of interest" description="Disordered" evidence="5">
    <location>
        <begin position="205"/>
        <end position="225"/>
    </location>
</feature>
<dbReference type="CDD" id="cd06127">
    <property type="entry name" value="DEDDh"/>
    <property type="match status" value="1"/>
</dbReference>
<dbReference type="GO" id="GO:0006139">
    <property type="term" value="P:nucleobase-containing compound metabolic process"/>
    <property type="evidence" value="ECO:0007669"/>
    <property type="project" value="InterPro"/>
</dbReference>
<keyword evidence="7" id="KW-0347">Helicase</keyword>
<evidence type="ECO:0000313" key="7">
    <source>
        <dbReference type="EMBL" id="CAB1128740.1"/>
    </source>
</evidence>
<dbReference type="InterPro" id="IPR012337">
    <property type="entry name" value="RNaseH-like_sf"/>
</dbReference>
<dbReference type="PANTHER" id="PTHR11472">
    <property type="entry name" value="DNA REPAIR DEAD HELICASE RAD3/XP-D SUBFAMILY MEMBER"/>
    <property type="match status" value="1"/>
</dbReference>
<dbReference type="Pfam" id="PF13307">
    <property type="entry name" value="Helicase_C_2"/>
    <property type="match status" value="1"/>
</dbReference>
<dbReference type="SUPFAM" id="SSF53098">
    <property type="entry name" value="Ribonuclease H-like"/>
    <property type="match status" value="1"/>
</dbReference>
<dbReference type="SMART" id="SM00491">
    <property type="entry name" value="HELICc2"/>
    <property type="match status" value="1"/>
</dbReference>
<dbReference type="GO" id="GO:0003676">
    <property type="term" value="F:nucleic acid binding"/>
    <property type="evidence" value="ECO:0007669"/>
    <property type="project" value="InterPro"/>
</dbReference>
<protein>
    <submittedName>
        <fullName evidence="7">DinG family ATP-dependent helicase YoaA</fullName>
    </submittedName>
</protein>
<dbReference type="SUPFAM" id="SSF52540">
    <property type="entry name" value="P-loop containing nucleoside triphosphate hydrolases"/>
    <property type="match status" value="2"/>
</dbReference>
<comment type="similarity">
    <text evidence="4">Belongs to the helicase family. DinG subfamily.</text>
</comment>
<dbReference type="Gene3D" id="3.30.420.10">
    <property type="entry name" value="Ribonuclease H-like superfamily/Ribonuclease H"/>
    <property type="match status" value="1"/>
</dbReference>
<evidence type="ECO:0000313" key="8">
    <source>
        <dbReference type="Proteomes" id="UP000503399"/>
    </source>
</evidence>
<dbReference type="Proteomes" id="UP000503399">
    <property type="component" value="Chromosome"/>
</dbReference>
<dbReference type="InterPro" id="IPR006555">
    <property type="entry name" value="ATP-dep_Helicase_C"/>
</dbReference>
<evidence type="ECO:0000256" key="5">
    <source>
        <dbReference type="SAM" id="MobiDB-lite"/>
    </source>
</evidence>
<feature type="domain" description="Helicase ATP-binding" evidence="6">
    <location>
        <begin position="240"/>
        <end position="510"/>
    </location>
</feature>
<evidence type="ECO:0000256" key="3">
    <source>
        <dbReference type="ARBA" id="ARBA00022840"/>
    </source>
</evidence>
<accession>A0A6F8ZG35</accession>
<dbReference type="InterPro" id="IPR014013">
    <property type="entry name" value="Helic_SF1/SF2_ATP-bd_DinG/Rad3"/>
</dbReference>
<organism evidence="7 8">
    <name type="scientific">Candidatus Hydrogenisulfobacillus filiaventi</name>
    <dbReference type="NCBI Taxonomy" id="2707344"/>
    <lineage>
        <taxon>Bacteria</taxon>
        <taxon>Bacillati</taxon>
        <taxon>Bacillota</taxon>
        <taxon>Clostridia</taxon>
        <taxon>Eubacteriales</taxon>
        <taxon>Clostridiales Family XVII. Incertae Sedis</taxon>
        <taxon>Candidatus Hydrogenisulfobacillus</taxon>
    </lineage>
</organism>